<gene>
    <name evidence="1" type="ORF">DFR70_103657</name>
</gene>
<dbReference type="Proteomes" id="UP000247569">
    <property type="component" value="Unassembled WGS sequence"/>
</dbReference>
<dbReference type="Pfam" id="PF06013">
    <property type="entry name" value="WXG100"/>
    <property type="match status" value="1"/>
</dbReference>
<dbReference type="InterPro" id="IPR010310">
    <property type="entry name" value="T7SS_ESAT-6-like"/>
</dbReference>
<proteinExistence type="predicted"/>
<dbReference type="SUPFAM" id="SSF140453">
    <property type="entry name" value="EsxAB dimer-like"/>
    <property type="match status" value="1"/>
</dbReference>
<dbReference type="Gene3D" id="1.10.287.1060">
    <property type="entry name" value="ESAT-6-like"/>
    <property type="match status" value="1"/>
</dbReference>
<dbReference type="EMBL" id="QJKF01000003">
    <property type="protein sequence ID" value="PXX66902.1"/>
    <property type="molecule type" value="Genomic_DNA"/>
</dbReference>
<reference evidence="1 2" key="1">
    <citation type="submission" date="2018-05" db="EMBL/GenBank/DDBJ databases">
        <title>Genomic Encyclopedia of Type Strains, Phase IV (KMG-IV): sequencing the most valuable type-strain genomes for metagenomic binning, comparative biology and taxonomic classification.</title>
        <authorList>
            <person name="Goeker M."/>
        </authorList>
    </citation>
    <scope>NUCLEOTIDE SEQUENCE [LARGE SCALE GENOMIC DNA]</scope>
    <source>
        <strain evidence="1 2">DSM 44704</strain>
    </source>
</reference>
<sequence>MTGTPAAYPTFALVPDSVTDAGRYVQQTAQALIDGLRRGSVEVDGLMSSRHGTAATAYAGAWDETHRAALAVFEALADMADLLGVVVDRNQATDTTTATTVSSLDLP</sequence>
<evidence type="ECO:0000313" key="1">
    <source>
        <dbReference type="EMBL" id="PXX66902.1"/>
    </source>
</evidence>
<keyword evidence="2" id="KW-1185">Reference proteome</keyword>
<dbReference type="AlphaFoldDB" id="A0A318K9G8"/>
<name>A0A318K9G8_9NOCA</name>
<protein>
    <submittedName>
        <fullName evidence="1">Type VII secretion system (Wss) protein ESAT-6</fullName>
    </submittedName>
</protein>
<evidence type="ECO:0000313" key="2">
    <source>
        <dbReference type="Proteomes" id="UP000247569"/>
    </source>
</evidence>
<dbReference type="RefSeq" id="WP_157195399.1">
    <property type="nucleotide sequence ID" value="NZ_QJKF01000003.1"/>
</dbReference>
<dbReference type="InterPro" id="IPR036689">
    <property type="entry name" value="ESAT-6-like_sf"/>
</dbReference>
<accession>A0A318K9G8</accession>
<organism evidence="1 2">
    <name type="scientific">Nocardia tenerifensis</name>
    <dbReference type="NCBI Taxonomy" id="228006"/>
    <lineage>
        <taxon>Bacteria</taxon>
        <taxon>Bacillati</taxon>
        <taxon>Actinomycetota</taxon>
        <taxon>Actinomycetes</taxon>
        <taxon>Mycobacteriales</taxon>
        <taxon>Nocardiaceae</taxon>
        <taxon>Nocardia</taxon>
    </lineage>
</organism>
<comment type="caution">
    <text evidence="1">The sequence shown here is derived from an EMBL/GenBank/DDBJ whole genome shotgun (WGS) entry which is preliminary data.</text>
</comment>